<feature type="region of interest" description="Disordered" evidence="1">
    <location>
        <begin position="26"/>
        <end position="59"/>
    </location>
</feature>
<organism evidence="2 3">
    <name type="scientific">Pseudozyma flocculosa</name>
    <dbReference type="NCBI Taxonomy" id="84751"/>
    <lineage>
        <taxon>Eukaryota</taxon>
        <taxon>Fungi</taxon>
        <taxon>Dikarya</taxon>
        <taxon>Basidiomycota</taxon>
        <taxon>Ustilaginomycotina</taxon>
        <taxon>Ustilaginomycetes</taxon>
        <taxon>Ustilaginales</taxon>
        <taxon>Ustilaginaceae</taxon>
        <taxon>Pseudozyma</taxon>
    </lineage>
</organism>
<protein>
    <submittedName>
        <fullName evidence="2">Uncharacterized protein</fullName>
    </submittedName>
</protein>
<gene>
    <name evidence="2" type="ORF">PSFLO_01545</name>
</gene>
<evidence type="ECO:0000313" key="3">
    <source>
        <dbReference type="Proteomes" id="UP000323386"/>
    </source>
</evidence>
<feature type="compositionally biased region" description="Low complexity" evidence="1">
    <location>
        <begin position="40"/>
        <end position="52"/>
    </location>
</feature>
<evidence type="ECO:0000313" key="2">
    <source>
        <dbReference type="EMBL" id="SPO36074.1"/>
    </source>
</evidence>
<feature type="compositionally biased region" description="Basic residues" evidence="1">
    <location>
        <begin position="193"/>
        <end position="203"/>
    </location>
</feature>
<accession>A0A5C3EUS3</accession>
<evidence type="ECO:0000256" key="1">
    <source>
        <dbReference type="SAM" id="MobiDB-lite"/>
    </source>
</evidence>
<dbReference type="AlphaFoldDB" id="A0A5C3EUS3"/>
<keyword evidence="3" id="KW-1185">Reference proteome</keyword>
<sequence>MPSGPSSLSEGERGWMRWAFLRSAERHAPANADPTPAPLKQAGRQAGKQAGRQQRDGEQPRWSMSCFAVEYRQVQYHVRLAIFLKAEEAQPKLHTSGHLPSWRGGDTYSTHARRSAGLIARPTSPSSVRSGGAHAGVLRLNAVVSRRQATDLAPPALTVSRGPVRDPRQPTSRARPGQNRLGCTPAHLPQQHARPKRRLGREE</sequence>
<dbReference type="Proteomes" id="UP000323386">
    <property type="component" value="Unassembled WGS sequence"/>
</dbReference>
<feature type="region of interest" description="Disordered" evidence="1">
    <location>
        <begin position="151"/>
        <end position="203"/>
    </location>
</feature>
<proteinExistence type="predicted"/>
<reference evidence="2 3" key="1">
    <citation type="submission" date="2018-03" db="EMBL/GenBank/DDBJ databases">
        <authorList>
            <person name="Guldener U."/>
        </authorList>
    </citation>
    <scope>NUCLEOTIDE SEQUENCE [LARGE SCALE GENOMIC DNA]</scope>
    <source>
        <strain evidence="2 3">DAOM196992</strain>
    </source>
</reference>
<dbReference type="EMBL" id="OOIP01000003">
    <property type="protein sequence ID" value="SPO36074.1"/>
    <property type="molecule type" value="Genomic_DNA"/>
</dbReference>
<name>A0A5C3EUS3_9BASI</name>